<feature type="chain" id="PRO_5018009658" description="Neprosin PEP catalytic domain-containing protein" evidence="2">
    <location>
        <begin position="20"/>
        <end position="396"/>
    </location>
</feature>
<keyword evidence="1" id="KW-1133">Transmembrane helix</keyword>
<feature type="signal peptide" evidence="2">
    <location>
        <begin position="1"/>
        <end position="19"/>
    </location>
</feature>
<dbReference type="InterPro" id="IPR025521">
    <property type="entry name" value="Neprosin_propep"/>
</dbReference>
<evidence type="ECO:0000256" key="1">
    <source>
        <dbReference type="SAM" id="Phobius"/>
    </source>
</evidence>
<reference evidence="4" key="1">
    <citation type="submission" date="2018-11" db="EMBL/GenBank/DDBJ databases">
        <authorList>
            <consortium name="Genoscope - CEA"/>
            <person name="William W."/>
        </authorList>
    </citation>
    <scope>NUCLEOTIDE SEQUENCE</scope>
</reference>
<protein>
    <recommendedName>
        <fullName evidence="3">Neprosin PEP catalytic domain-containing protein</fullName>
    </recommendedName>
</protein>
<evidence type="ECO:0000256" key="2">
    <source>
        <dbReference type="SAM" id="SignalP"/>
    </source>
</evidence>
<dbReference type="PROSITE" id="PS52045">
    <property type="entry name" value="NEPROSIN_PEP_CD"/>
    <property type="match status" value="1"/>
</dbReference>
<sequence>MNFFFKLVTFIFIVSLVQSIESVRNVKSFKLNEKIIYDCVDIYKQPSLSHPLLKNHKIQMEPSFLSLKPKKQVKNEIENRIRVECPNGTVPILKNTKQYVANAQYWAERHFNPLTDESHGKHMAGVREQGQGPYHGVAAWMTVHDLNVSRDQASYANIYAGSVLNNKTNFIQTGWMVNPSLFGDGQTWRYGFWKGADGAGCYNTICPGFIQVSKTDLLSGPIPHPRKGDRAVFPSIVQVLFIIVLVLQVTLSLEYYKSFTMFYYLIKDEVSGHWWTAHVRNFKKDVAIGYWPKELFDIIGHSVNMVGVTGAVQASPSGISPPMGNGHLPTKNEDESARVRHLVIVNSKFKGKELDISNLDKLLDSNKCYGLRDGKKRFFLVESNLFTYGGPGGKSC</sequence>
<feature type="domain" description="Neprosin PEP catalytic" evidence="3">
    <location>
        <begin position="114"/>
        <end position="396"/>
    </location>
</feature>
<dbReference type="InterPro" id="IPR053168">
    <property type="entry name" value="Glutamic_endopeptidase"/>
</dbReference>
<keyword evidence="2" id="KW-0732">Signal</keyword>
<dbReference type="PANTHER" id="PTHR31589">
    <property type="entry name" value="PROTEIN, PUTATIVE (DUF239)-RELATED-RELATED"/>
    <property type="match status" value="1"/>
</dbReference>
<dbReference type="PANTHER" id="PTHR31589:SF67">
    <property type="entry name" value="NEPROSIN DOMAIN-CONTAINING PROTEIN-RELATED"/>
    <property type="match status" value="1"/>
</dbReference>
<accession>A0A3P6E1J8</accession>
<feature type="transmembrane region" description="Helical" evidence="1">
    <location>
        <begin position="231"/>
        <end position="253"/>
    </location>
</feature>
<gene>
    <name evidence="4" type="ORF">BOLC9T59343H</name>
</gene>
<evidence type="ECO:0000313" key="4">
    <source>
        <dbReference type="EMBL" id="VDD34020.1"/>
    </source>
</evidence>
<keyword evidence="1" id="KW-0812">Transmembrane</keyword>
<dbReference type="EMBL" id="LR031875">
    <property type="protein sequence ID" value="VDD34020.1"/>
    <property type="molecule type" value="Genomic_DNA"/>
</dbReference>
<dbReference type="Pfam" id="PF14365">
    <property type="entry name" value="Neprosin_AP"/>
    <property type="match status" value="1"/>
</dbReference>
<dbReference type="AlphaFoldDB" id="A0A3P6E1J8"/>
<keyword evidence="1" id="KW-0472">Membrane</keyword>
<organism evidence="4">
    <name type="scientific">Brassica oleracea</name>
    <name type="common">Wild cabbage</name>
    <dbReference type="NCBI Taxonomy" id="3712"/>
    <lineage>
        <taxon>Eukaryota</taxon>
        <taxon>Viridiplantae</taxon>
        <taxon>Streptophyta</taxon>
        <taxon>Embryophyta</taxon>
        <taxon>Tracheophyta</taxon>
        <taxon>Spermatophyta</taxon>
        <taxon>Magnoliopsida</taxon>
        <taxon>eudicotyledons</taxon>
        <taxon>Gunneridae</taxon>
        <taxon>Pentapetalae</taxon>
        <taxon>rosids</taxon>
        <taxon>malvids</taxon>
        <taxon>Brassicales</taxon>
        <taxon>Brassicaceae</taxon>
        <taxon>Brassiceae</taxon>
        <taxon>Brassica</taxon>
    </lineage>
</organism>
<proteinExistence type="predicted"/>
<evidence type="ECO:0000259" key="3">
    <source>
        <dbReference type="PROSITE" id="PS52045"/>
    </source>
</evidence>
<dbReference type="InterPro" id="IPR004314">
    <property type="entry name" value="Neprosin"/>
</dbReference>
<dbReference type="Pfam" id="PF03080">
    <property type="entry name" value="Neprosin"/>
    <property type="match status" value="1"/>
</dbReference>
<name>A0A3P6E1J8_BRAOL</name>